<dbReference type="RefSeq" id="WP_094027757.1">
    <property type="nucleotide sequence ID" value="NZ_NGAF01000022.1"/>
</dbReference>
<dbReference type="AlphaFoldDB" id="A0A231GX30"/>
<evidence type="ECO:0000256" key="2">
    <source>
        <dbReference type="SAM" id="MobiDB-lite"/>
    </source>
</evidence>
<name>A0A231GX30_9NOCA</name>
<organism evidence="5 6">
    <name type="scientific">Nocardia cerradoensis</name>
    <dbReference type="NCBI Taxonomy" id="85688"/>
    <lineage>
        <taxon>Bacteria</taxon>
        <taxon>Bacillati</taxon>
        <taxon>Actinomycetota</taxon>
        <taxon>Actinomycetes</taxon>
        <taxon>Mycobacteriales</taxon>
        <taxon>Nocardiaceae</taxon>
        <taxon>Nocardia</taxon>
    </lineage>
</organism>
<protein>
    <submittedName>
        <fullName evidence="5">Nucleoid-associated protein Lsr2</fullName>
    </submittedName>
</protein>
<reference evidence="5 6" key="1">
    <citation type="submission" date="2017-07" db="EMBL/GenBank/DDBJ databases">
        <title>First draft Genome Sequence of Nocardia cerradoensis isolated from human infection.</title>
        <authorList>
            <person name="Carrasco G."/>
        </authorList>
    </citation>
    <scope>NUCLEOTIDE SEQUENCE [LARGE SCALE GENOMIC DNA]</scope>
    <source>
        <strain evidence="5 6">CNM20130759</strain>
    </source>
</reference>
<dbReference type="InterPro" id="IPR042261">
    <property type="entry name" value="Lsr2-like_dimerization"/>
</dbReference>
<dbReference type="GO" id="GO:0003677">
    <property type="term" value="F:DNA binding"/>
    <property type="evidence" value="ECO:0007669"/>
    <property type="project" value="UniProtKB-KW"/>
</dbReference>
<feature type="domain" description="Lsr2 DNA-binding" evidence="4">
    <location>
        <begin position="75"/>
        <end position="111"/>
    </location>
</feature>
<feature type="compositionally biased region" description="Polar residues" evidence="2">
    <location>
        <begin position="67"/>
        <end position="80"/>
    </location>
</feature>
<evidence type="ECO:0000313" key="5">
    <source>
        <dbReference type="EMBL" id="OXR41125.1"/>
    </source>
</evidence>
<gene>
    <name evidence="5" type="primary">lsr2_5</name>
    <name evidence="5" type="ORF">B7C42_06720</name>
</gene>
<dbReference type="InterPro" id="IPR036625">
    <property type="entry name" value="E3-bd_dom_sf"/>
</dbReference>
<dbReference type="Pfam" id="PF23359">
    <property type="entry name" value="Lsr2_DNA-bd"/>
    <property type="match status" value="1"/>
</dbReference>
<evidence type="ECO:0000313" key="6">
    <source>
        <dbReference type="Proteomes" id="UP000215506"/>
    </source>
</evidence>
<dbReference type="Pfam" id="PF11774">
    <property type="entry name" value="Lsr2"/>
    <property type="match status" value="1"/>
</dbReference>
<evidence type="ECO:0000256" key="1">
    <source>
        <dbReference type="ARBA" id="ARBA00023125"/>
    </source>
</evidence>
<keyword evidence="6" id="KW-1185">Reference proteome</keyword>
<accession>A0A231GX30</accession>
<keyword evidence="1" id="KW-0238">DNA-binding</keyword>
<proteinExistence type="predicted"/>
<dbReference type="EMBL" id="NGAF01000022">
    <property type="protein sequence ID" value="OXR41125.1"/>
    <property type="molecule type" value="Genomic_DNA"/>
</dbReference>
<dbReference type="Proteomes" id="UP000215506">
    <property type="component" value="Unassembled WGS sequence"/>
</dbReference>
<feature type="domain" description="Lsr2 dimerization" evidence="3">
    <location>
        <begin position="1"/>
        <end position="59"/>
    </location>
</feature>
<dbReference type="GO" id="GO:0016746">
    <property type="term" value="F:acyltransferase activity"/>
    <property type="evidence" value="ECO:0007669"/>
    <property type="project" value="InterPro"/>
</dbReference>
<sequence>MAKKVIVELVDDYDSKSEANETVHFAIDGIEYEIDLSTKNANKLRGIFEQWTSPARKIGRNSKHTKTTGGPQAQSDRQQTAAIRDWARNNGHEVSRRGRIHKDIIAAYNNAS</sequence>
<evidence type="ECO:0000259" key="4">
    <source>
        <dbReference type="Pfam" id="PF23359"/>
    </source>
</evidence>
<dbReference type="InterPro" id="IPR024412">
    <property type="entry name" value="Lsr2_dim_dom"/>
</dbReference>
<dbReference type="Gene3D" id="3.30.60.230">
    <property type="entry name" value="Lsr2, dimerization domain"/>
    <property type="match status" value="1"/>
</dbReference>
<dbReference type="Gene3D" id="4.10.320.10">
    <property type="entry name" value="E3-binding domain"/>
    <property type="match status" value="1"/>
</dbReference>
<feature type="region of interest" description="Disordered" evidence="2">
    <location>
        <begin position="55"/>
        <end position="80"/>
    </location>
</feature>
<feature type="compositionally biased region" description="Basic residues" evidence="2">
    <location>
        <begin position="57"/>
        <end position="66"/>
    </location>
</feature>
<dbReference type="InterPro" id="IPR055370">
    <property type="entry name" value="Lsr2_DNA-bd"/>
</dbReference>
<comment type="caution">
    <text evidence="5">The sequence shown here is derived from an EMBL/GenBank/DDBJ whole genome shotgun (WGS) entry which is preliminary data.</text>
</comment>
<evidence type="ECO:0000259" key="3">
    <source>
        <dbReference type="Pfam" id="PF11774"/>
    </source>
</evidence>